<comment type="caution">
    <text evidence="1">The sequence shown here is derived from an EMBL/GenBank/DDBJ whole genome shotgun (WGS) entry which is preliminary data.</text>
</comment>
<dbReference type="EMBL" id="BKCP01005516">
    <property type="protein sequence ID" value="GER38695.1"/>
    <property type="molecule type" value="Genomic_DNA"/>
</dbReference>
<accession>A0A5A7Q0M8</accession>
<proteinExistence type="predicted"/>
<dbReference type="InterPro" id="IPR015310">
    <property type="entry name" value="AHSA1-like_N"/>
</dbReference>
<dbReference type="GO" id="GO:0001671">
    <property type="term" value="F:ATPase activator activity"/>
    <property type="evidence" value="ECO:0007669"/>
    <property type="project" value="InterPro"/>
</dbReference>
<reference evidence="2" key="1">
    <citation type="journal article" date="2019" name="Curr. Biol.">
        <title>Genome Sequence of Striga asiatica Provides Insight into the Evolution of Plant Parasitism.</title>
        <authorList>
            <person name="Yoshida S."/>
            <person name="Kim S."/>
            <person name="Wafula E.K."/>
            <person name="Tanskanen J."/>
            <person name="Kim Y.M."/>
            <person name="Honaas L."/>
            <person name="Yang Z."/>
            <person name="Spallek T."/>
            <person name="Conn C.E."/>
            <person name="Ichihashi Y."/>
            <person name="Cheong K."/>
            <person name="Cui S."/>
            <person name="Der J.P."/>
            <person name="Gundlach H."/>
            <person name="Jiao Y."/>
            <person name="Hori C."/>
            <person name="Ishida J.K."/>
            <person name="Kasahara H."/>
            <person name="Kiba T."/>
            <person name="Kim M.S."/>
            <person name="Koo N."/>
            <person name="Laohavisit A."/>
            <person name="Lee Y.H."/>
            <person name="Lumba S."/>
            <person name="McCourt P."/>
            <person name="Mortimer J.C."/>
            <person name="Mutuku J.M."/>
            <person name="Nomura T."/>
            <person name="Sasaki-Sekimoto Y."/>
            <person name="Seto Y."/>
            <person name="Wang Y."/>
            <person name="Wakatake T."/>
            <person name="Sakakibara H."/>
            <person name="Demura T."/>
            <person name="Yamaguchi S."/>
            <person name="Yoneyama K."/>
            <person name="Manabe R.I."/>
            <person name="Nelson D.C."/>
            <person name="Schulman A.H."/>
            <person name="Timko M.P."/>
            <person name="dePamphilis C.W."/>
            <person name="Choi D."/>
            <person name="Shirasu K."/>
        </authorList>
    </citation>
    <scope>NUCLEOTIDE SEQUENCE [LARGE SCALE GENOMIC DNA]</scope>
    <source>
        <strain evidence="2">cv. UVA1</strain>
    </source>
</reference>
<dbReference type="GO" id="GO:0051087">
    <property type="term" value="F:protein-folding chaperone binding"/>
    <property type="evidence" value="ECO:0007669"/>
    <property type="project" value="InterPro"/>
</dbReference>
<dbReference type="OrthoDB" id="567237at2759"/>
<dbReference type="PANTHER" id="PTHR13009:SF22">
    <property type="entry name" value="LD43819P"/>
    <property type="match status" value="1"/>
</dbReference>
<keyword evidence="2" id="KW-1185">Reference proteome</keyword>
<dbReference type="GO" id="GO:0006457">
    <property type="term" value="P:protein folding"/>
    <property type="evidence" value="ECO:0007669"/>
    <property type="project" value="TreeGrafter"/>
</dbReference>
<gene>
    <name evidence="1" type="ORF">STAS_15223</name>
</gene>
<organism evidence="1 2">
    <name type="scientific">Striga asiatica</name>
    <name type="common">Asiatic witchweed</name>
    <name type="synonym">Buchnera asiatica</name>
    <dbReference type="NCBI Taxonomy" id="4170"/>
    <lineage>
        <taxon>Eukaryota</taxon>
        <taxon>Viridiplantae</taxon>
        <taxon>Streptophyta</taxon>
        <taxon>Embryophyta</taxon>
        <taxon>Tracheophyta</taxon>
        <taxon>Spermatophyta</taxon>
        <taxon>Magnoliopsida</taxon>
        <taxon>eudicotyledons</taxon>
        <taxon>Gunneridae</taxon>
        <taxon>Pentapetalae</taxon>
        <taxon>asterids</taxon>
        <taxon>lamiids</taxon>
        <taxon>Lamiales</taxon>
        <taxon>Orobanchaceae</taxon>
        <taxon>Buchnereae</taxon>
        <taxon>Striga</taxon>
    </lineage>
</organism>
<dbReference type="PANTHER" id="PTHR13009">
    <property type="entry name" value="HEAT SHOCK PROTEIN 90 HSP90 CO-CHAPERONE AHA-1"/>
    <property type="match status" value="1"/>
</dbReference>
<dbReference type="GO" id="GO:0005829">
    <property type="term" value="C:cytosol"/>
    <property type="evidence" value="ECO:0007669"/>
    <property type="project" value="TreeGrafter"/>
</dbReference>
<name>A0A5A7Q0M8_STRAF</name>
<sequence>MDSDMVAALRRSVEKITFLLDRMAARSHSTQASVYNWAQVQSTEHIKHRECKCSHSTRVAFTRPPPCCAREAVDGFRHQLASTRRLSTSRGLASGAFCLFTCLALDFTNSVSMYLAGILDHGAKQRTRKWLIGEEKKKVKGHIDVPEFTFSELDDLQEHSIEGVAYKILWYIWFSFLLGLQKERESLFLLILHIEVKLNEDKDIPANERQRISHDLKLFLKPLKEILLQFEEELKAMQ</sequence>
<dbReference type="AlphaFoldDB" id="A0A5A7Q0M8"/>
<protein>
    <submittedName>
        <fullName evidence="1">Chaperone binding</fullName>
    </submittedName>
</protein>
<evidence type="ECO:0000313" key="2">
    <source>
        <dbReference type="Proteomes" id="UP000325081"/>
    </source>
</evidence>
<dbReference type="Proteomes" id="UP000325081">
    <property type="component" value="Unassembled WGS sequence"/>
</dbReference>
<evidence type="ECO:0000313" key="1">
    <source>
        <dbReference type="EMBL" id="GER38695.1"/>
    </source>
</evidence>